<evidence type="ECO:0000313" key="1">
    <source>
        <dbReference type="EMBL" id="CAG1843794.1"/>
    </source>
</evidence>
<organism evidence="2 3">
    <name type="scientific">Musa acuminata subsp. malaccensis</name>
    <name type="common">Wild banana</name>
    <name type="synonym">Musa malaccensis</name>
    <dbReference type="NCBI Taxonomy" id="214687"/>
    <lineage>
        <taxon>Eukaryota</taxon>
        <taxon>Viridiplantae</taxon>
        <taxon>Streptophyta</taxon>
        <taxon>Embryophyta</taxon>
        <taxon>Tracheophyta</taxon>
        <taxon>Spermatophyta</taxon>
        <taxon>Magnoliopsida</taxon>
        <taxon>Liliopsida</taxon>
        <taxon>Zingiberales</taxon>
        <taxon>Musaceae</taxon>
        <taxon>Musa</taxon>
    </lineage>
</organism>
<reference evidence="1" key="1">
    <citation type="submission" date="2021-03" db="EMBL/GenBank/DDBJ databases">
        <authorList>
            <consortium name="Genoscope - CEA"/>
            <person name="William W."/>
        </authorList>
    </citation>
    <scope>NUCLEOTIDE SEQUENCE</scope>
    <source>
        <strain evidence="1">Doubled-haploid Pahang</strain>
    </source>
</reference>
<evidence type="ECO:0000313" key="3">
    <source>
        <dbReference type="Proteomes" id="UP000012960"/>
    </source>
</evidence>
<reference evidence="2" key="2">
    <citation type="submission" date="2021-05" db="UniProtKB">
        <authorList>
            <consortium name="EnsemblPlants"/>
        </authorList>
    </citation>
    <scope>IDENTIFICATION</scope>
    <source>
        <strain evidence="2">subsp. malaccensis</strain>
    </source>
</reference>
<dbReference type="EMBL" id="HG996469">
    <property type="protein sequence ID" value="CAG1843794.1"/>
    <property type="molecule type" value="Genomic_DNA"/>
</dbReference>
<dbReference type="AlphaFoldDB" id="A0A804IVH4"/>
<sequence>MMILPLFLWLVRWLIERLIRNTLMILYRFWNTL</sequence>
<dbReference type="Proteomes" id="UP000012960">
    <property type="component" value="Unplaced"/>
</dbReference>
<gene>
    <name evidence="1" type="ORF">GSMUA_135890.1</name>
</gene>
<dbReference type="Gramene" id="Ma04_t29890.1">
    <property type="protein sequence ID" value="Ma04_p29890.1"/>
    <property type="gene ID" value="Ma04_g29890"/>
</dbReference>
<protein>
    <submittedName>
        <fullName evidence="1">(wild Malaysian banana) hypothetical protein</fullName>
    </submittedName>
</protein>
<keyword evidence="3" id="KW-1185">Reference proteome</keyword>
<name>A0A804IVH4_MUSAM</name>
<evidence type="ECO:0000313" key="2">
    <source>
        <dbReference type="EnsemblPlants" id="Ma04_p29890.1"/>
    </source>
</evidence>
<dbReference type="EnsemblPlants" id="Ma04_t29890.1">
    <property type="protein sequence ID" value="Ma04_p29890.1"/>
    <property type="gene ID" value="Ma04_g29890"/>
</dbReference>
<dbReference type="InParanoid" id="A0A804IVH4"/>
<accession>A0A804IVH4</accession>
<proteinExistence type="predicted"/>